<evidence type="ECO:0000256" key="14">
    <source>
        <dbReference type="ARBA" id="ARBA00069311"/>
    </source>
</evidence>
<dbReference type="FunFam" id="1.20.1270.10:FF:000009">
    <property type="entry name" value="DnaK-type molecular chaperone BiP"/>
    <property type="match status" value="1"/>
</dbReference>
<comment type="similarity">
    <text evidence="3 15">Belongs to the heat shock protein 70 family.</text>
</comment>
<dbReference type="GO" id="GO:0016787">
    <property type="term" value="F:hydrolase activity"/>
    <property type="evidence" value="ECO:0007669"/>
    <property type="project" value="UniProtKB-KW"/>
</dbReference>
<reference evidence="17 18" key="1">
    <citation type="journal article" date="2008" name="Genome Biol.">
        <title>The genome sequence of the model ascomycete fungus Podospora anserina.</title>
        <authorList>
            <person name="Espagne E."/>
            <person name="Lespinet O."/>
            <person name="Malagnac F."/>
            <person name="Da Silva C."/>
            <person name="Jaillon O."/>
            <person name="Porcel B.M."/>
            <person name="Couloux A."/>
            <person name="Aury J.-M."/>
            <person name="Segurens B."/>
            <person name="Poulain J."/>
            <person name="Anthouard V."/>
            <person name="Grossetete S."/>
            <person name="Khalili H."/>
            <person name="Coppin E."/>
            <person name="Dequard-Chablat M."/>
            <person name="Picard M."/>
            <person name="Contamine V."/>
            <person name="Arnaise S."/>
            <person name="Bourdais A."/>
            <person name="Berteaux-Lecellier V."/>
            <person name="Gautheret D."/>
            <person name="de Vries R.P."/>
            <person name="Battaglia E."/>
            <person name="Coutinho P.M."/>
            <person name="Danchin E.G.J."/>
            <person name="Henrissat B."/>
            <person name="El Khoury R."/>
            <person name="Sainsard-Chanet A."/>
            <person name="Boivin A."/>
            <person name="Pinan-Lucarre B."/>
            <person name="Sellem C.H."/>
            <person name="Debuchy R."/>
            <person name="Wincker P."/>
            <person name="Weissenbach J."/>
            <person name="Silar P."/>
        </authorList>
    </citation>
    <scope>NUCLEOTIDE SEQUENCE [LARGE SCALE GENOMIC DNA]</scope>
    <source>
        <strain evidence="18">S / ATCC MYA-4624 / DSM 980 / FGSC 10383</strain>
    </source>
</reference>
<comment type="function">
    <text evidence="1">Probably plays a role in facilitating the assembly of multimeric protein complexes inside the ER. Is required for secretory polypeptide translocation. May physically associate with SEC63 protein in the endoplasmic reticulum and this interaction may be regulated by ATP hydrolysis.</text>
</comment>
<dbReference type="SUPFAM" id="SSF100920">
    <property type="entry name" value="Heat shock protein 70kD (HSP70), peptide-binding domain"/>
    <property type="match status" value="1"/>
</dbReference>
<sequence length="701" mass="75804">MFLRKTRRKVPLKPPHLRPPPPSSYRKLPLYLTLTLCLIALIIFPLAILPVASAKSTVSNEPAPGEPIIGIDLGTTFSCVGVMKDGKVDIIANDQGSRITPSYVAWTKEGERLVGEGAKNQFASNPRNTIFDIKRLIGRSFSDKGVQEDAKHMPFTVKKSGTTGGPVVEVDVSGQGDMKTFTPEEISAMVLGKMKEVAEGFLGVPVKHAVVTVPAYFSDKQRQATKDAGLIAGLNIVRVINEPTAAALAYGIDKVDGERTILVYDLGGGTFDVSLLQLEDGVFEVLSTAGDTRLGGEDFDNKVIKHLATQFSKANGGADVTNDVKAMGKLKREAEKAKRTLSSQMSARVEIEGLHKGLDFEYTLTRANFEKLNMAMFKKTLKTVEQALKDAKVDKKDVTDIVMVGGSTRIPKIRELVEAYFGKKVSLGVNPDEAVAHGAALQGGIIAGEEFMITNAILDITPLTLGIETTGGVMKTKTHGSLSVSLTGPQKKSQIFSTAADNQNVVQIKVYEGERALTKDNNLLGKFELTGIPPAPRGVPQIEVSFTIDVNGILEVTAHDKGTGKAESVTITNDRGRLSAEEIERLILEAEGYAEKDKEIRERIEARNGLENYAFSLKNQVNDEQGMGGRIDGDDKDTIMDALSEAMGWLDENAATATAEDFEEQKERLSNVAYPITSKLYAESGGSGAGYDDEPDIHDEL</sequence>
<dbReference type="InterPro" id="IPR029047">
    <property type="entry name" value="HSP70_peptide-bd_sf"/>
</dbReference>
<dbReference type="PANTHER" id="PTHR19375">
    <property type="entry name" value="HEAT SHOCK PROTEIN 70KDA"/>
    <property type="match status" value="1"/>
</dbReference>
<accession>A0A090C8N0</accession>
<proteinExistence type="inferred from homology"/>
<dbReference type="CDD" id="cd10241">
    <property type="entry name" value="ASKHA_NBD_HSP70_BiP"/>
    <property type="match status" value="1"/>
</dbReference>
<dbReference type="Gene3D" id="3.30.420.40">
    <property type="match status" value="2"/>
</dbReference>
<dbReference type="PRINTS" id="PR00301">
    <property type="entry name" value="HEATSHOCK70"/>
</dbReference>
<evidence type="ECO:0000313" key="18">
    <source>
        <dbReference type="Proteomes" id="UP000001197"/>
    </source>
</evidence>
<evidence type="ECO:0000256" key="13">
    <source>
        <dbReference type="ARBA" id="ARBA00048056"/>
    </source>
</evidence>
<keyword evidence="10 15" id="KW-0067">ATP-binding</keyword>
<dbReference type="InParanoid" id="A0A090C8N0"/>
<dbReference type="FunFam" id="3.30.30.30:FF:000001">
    <property type="entry name" value="heat shock 70 kDa protein-like"/>
    <property type="match status" value="1"/>
</dbReference>
<keyword evidence="11" id="KW-0346">Stress response</keyword>
<dbReference type="Gene3D" id="3.90.640.10">
    <property type="entry name" value="Actin, Chain A, domain 4"/>
    <property type="match status" value="1"/>
</dbReference>
<evidence type="ECO:0000256" key="4">
    <source>
        <dbReference type="ARBA" id="ARBA00012554"/>
    </source>
</evidence>
<dbReference type="InterPro" id="IPR042050">
    <property type="entry name" value="BIP_NBD"/>
</dbReference>
<dbReference type="FunFam" id="3.30.420.40:FF:000026">
    <property type="entry name" value="Heat shock protein 70"/>
    <property type="match status" value="1"/>
</dbReference>
<dbReference type="Proteomes" id="UP000001197">
    <property type="component" value="Chromosome 1"/>
</dbReference>
<dbReference type="PROSITE" id="PS00297">
    <property type="entry name" value="HSP70_1"/>
    <property type="match status" value="1"/>
</dbReference>
<dbReference type="AlphaFoldDB" id="A0A090C8N0"/>
<evidence type="ECO:0000313" key="17">
    <source>
        <dbReference type="EMBL" id="CDP22781.1"/>
    </source>
</evidence>
<feature type="compositionally biased region" description="Acidic residues" evidence="16">
    <location>
        <begin position="691"/>
        <end position="701"/>
    </location>
</feature>
<evidence type="ECO:0000256" key="5">
    <source>
        <dbReference type="ARBA" id="ARBA00019933"/>
    </source>
</evidence>
<evidence type="ECO:0000256" key="10">
    <source>
        <dbReference type="ARBA" id="ARBA00022840"/>
    </source>
</evidence>
<dbReference type="InterPro" id="IPR029048">
    <property type="entry name" value="HSP70_C_sf"/>
</dbReference>
<dbReference type="GO" id="GO:0140662">
    <property type="term" value="F:ATP-dependent protein folding chaperone"/>
    <property type="evidence" value="ECO:0007669"/>
    <property type="project" value="InterPro"/>
</dbReference>
<evidence type="ECO:0000256" key="1">
    <source>
        <dbReference type="ARBA" id="ARBA00002226"/>
    </source>
</evidence>
<dbReference type="SUPFAM" id="SSF100934">
    <property type="entry name" value="Heat shock protein 70kD (HSP70), C-terminal subdomain"/>
    <property type="match status" value="1"/>
</dbReference>
<dbReference type="PROSITE" id="PS00329">
    <property type="entry name" value="HSP70_2"/>
    <property type="match status" value="1"/>
</dbReference>
<dbReference type="eggNOG" id="KOG0100">
    <property type="taxonomic scope" value="Eukaryota"/>
</dbReference>
<dbReference type="NCBIfam" id="NF001413">
    <property type="entry name" value="PRK00290.1"/>
    <property type="match status" value="1"/>
</dbReference>
<dbReference type="FunFam" id="3.90.640.10:FF:000002">
    <property type="entry name" value="Heat shock 70 kDa"/>
    <property type="match status" value="1"/>
</dbReference>
<dbReference type="InterPro" id="IPR018181">
    <property type="entry name" value="Heat_shock_70_CS"/>
</dbReference>
<dbReference type="FunFam" id="2.60.34.10:FF:000002">
    <property type="entry name" value="Heat shock 70 kDa"/>
    <property type="match status" value="1"/>
</dbReference>
<dbReference type="EC" id="3.6.4.10" evidence="4"/>
<dbReference type="SUPFAM" id="SSF53067">
    <property type="entry name" value="Actin-like ATPase domain"/>
    <property type="match status" value="2"/>
</dbReference>
<dbReference type="GO" id="GO:0005524">
    <property type="term" value="F:ATP binding"/>
    <property type="evidence" value="ECO:0007669"/>
    <property type="project" value="UniProtKB-KW"/>
</dbReference>
<dbReference type="GO" id="GO:0005788">
    <property type="term" value="C:endoplasmic reticulum lumen"/>
    <property type="evidence" value="ECO:0007669"/>
    <property type="project" value="UniProtKB-SubCell"/>
</dbReference>
<dbReference type="Pfam" id="PF00012">
    <property type="entry name" value="HSP70"/>
    <property type="match status" value="1"/>
</dbReference>
<dbReference type="PROSITE" id="PS01036">
    <property type="entry name" value="HSP70_3"/>
    <property type="match status" value="1"/>
</dbReference>
<keyword evidence="7 15" id="KW-0547">Nucleotide-binding</keyword>
<dbReference type="EMBL" id="FO904936">
    <property type="protein sequence ID" value="CDP22781.1"/>
    <property type="molecule type" value="Genomic_DNA"/>
</dbReference>
<keyword evidence="6" id="KW-0732">Signal</keyword>
<dbReference type="Gene3D" id="1.20.1270.10">
    <property type="match status" value="1"/>
</dbReference>
<keyword evidence="8" id="KW-0378">Hydrolase</keyword>
<keyword evidence="18" id="KW-1185">Reference proteome</keyword>
<dbReference type="InterPro" id="IPR013126">
    <property type="entry name" value="Hsp_70_fam"/>
</dbReference>
<reference evidence="18" key="2">
    <citation type="journal article" date="2014" name="Genetics">
        <title>Maintaining two mating types: Structure of the mating type locus and its role in heterokaryosis in Podospora anserina.</title>
        <authorList>
            <person name="Grognet P."/>
            <person name="Bidard F."/>
            <person name="Kuchly C."/>
            <person name="Tong L.C.H."/>
            <person name="Coppin E."/>
            <person name="Benkhali J.A."/>
            <person name="Couloux A."/>
            <person name="Wincker P."/>
            <person name="Debuchy R."/>
            <person name="Silar P."/>
        </authorList>
    </citation>
    <scope>GENOME REANNOTATION</scope>
    <source>
        <strain evidence="18">S / ATCC MYA-4624 / DSM 980 / FGSC 10383</strain>
    </source>
</reference>
<evidence type="ECO:0000256" key="8">
    <source>
        <dbReference type="ARBA" id="ARBA00022801"/>
    </source>
</evidence>
<evidence type="ECO:0000256" key="2">
    <source>
        <dbReference type="ARBA" id="ARBA00004319"/>
    </source>
</evidence>
<dbReference type="InterPro" id="IPR043129">
    <property type="entry name" value="ATPase_NBD"/>
</dbReference>
<evidence type="ECO:0000256" key="15">
    <source>
        <dbReference type="RuleBase" id="RU003322"/>
    </source>
</evidence>
<dbReference type="Gene3D" id="2.60.34.10">
    <property type="entry name" value="Substrate Binding Domain Of DNAk, Chain A, domain 1"/>
    <property type="match status" value="1"/>
</dbReference>
<evidence type="ECO:0000256" key="11">
    <source>
        <dbReference type="ARBA" id="ARBA00023016"/>
    </source>
</evidence>
<evidence type="ECO:0000256" key="7">
    <source>
        <dbReference type="ARBA" id="ARBA00022741"/>
    </source>
</evidence>
<evidence type="ECO:0000256" key="16">
    <source>
        <dbReference type="SAM" id="MobiDB-lite"/>
    </source>
</evidence>
<name>A0A090C8N0_PODAN</name>
<keyword evidence="9" id="KW-0256">Endoplasmic reticulum</keyword>
<evidence type="ECO:0000256" key="9">
    <source>
        <dbReference type="ARBA" id="ARBA00022824"/>
    </source>
</evidence>
<evidence type="ECO:0000256" key="6">
    <source>
        <dbReference type="ARBA" id="ARBA00022729"/>
    </source>
</evidence>
<dbReference type="STRING" id="515849.A0A090C8N0"/>
<comment type="catalytic activity">
    <reaction evidence="13">
        <text>ATP + H2O = ADP + phosphate + H(+)</text>
        <dbReference type="Rhea" id="RHEA:13065"/>
        <dbReference type="ChEBI" id="CHEBI:15377"/>
        <dbReference type="ChEBI" id="CHEBI:15378"/>
        <dbReference type="ChEBI" id="CHEBI:30616"/>
        <dbReference type="ChEBI" id="CHEBI:43474"/>
        <dbReference type="ChEBI" id="CHEBI:456216"/>
        <dbReference type="EC" id="3.6.4.10"/>
    </reaction>
</comment>
<evidence type="ECO:0000256" key="12">
    <source>
        <dbReference type="ARBA" id="ARBA00031728"/>
    </source>
</evidence>
<feature type="region of interest" description="Disordered" evidence="16">
    <location>
        <begin position="682"/>
        <end position="701"/>
    </location>
</feature>
<evidence type="ECO:0000256" key="3">
    <source>
        <dbReference type="ARBA" id="ARBA00007381"/>
    </source>
</evidence>
<protein>
    <recommendedName>
        <fullName evidence="14">Endoplasmic reticulum chaperone BIP</fullName>
        <ecNumber evidence="4">3.6.4.10</ecNumber>
    </recommendedName>
    <alternativeName>
        <fullName evidence="5">Endoplasmic reticulum chaperone BiP</fullName>
    </alternativeName>
    <alternativeName>
        <fullName evidence="12">Immunoglobulin heavy chain-binding protein homolog</fullName>
    </alternativeName>
</protein>
<comment type="subcellular location">
    <subcellularLocation>
        <location evidence="2">Endoplasmic reticulum lumen</location>
    </subcellularLocation>
</comment>
<organism evidence="17 18">
    <name type="scientific">Podospora anserina (strain S / ATCC MYA-4624 / DSM 980 / FGSC 10383)</name>
    <name type="common">Pleurage anserina</name>
    <dbReference type="NCBI Taxonomy" id="515849"/>
    <lineage>
        <taxon>Eukaryota</taxon>
        <taxon>Fungi</taxon>
        <taxon>Dikarya</taxon>
        <taxon>Ascomycota</taxon>
        <taxon>Pezizomycotina</taxon>
        <taxon>Sordariomycetes</taxon>
        <taxon>Sordariomycetidae</taxon>
        <taxon>Sordariales</taxon>
        <taxon>Podosporaceae</taxon>
        <taxon>Podospora</taxon>
        <taxon>Podospora anserina</taxon>
    </lineage>
</organism>